<reference evidence="3 4" key="1">
    <citation type="journal article" date="2021" name="J. Hered.">
        <title>A chromosome-level genome assembly of the parasitoid wasp, Cotesia glomerata (Hymenoptera: Braconidae).</title>
        <authorList>
            <person name="Pinto B.J."/>
            <person name="Weis J.J."/>
            <person name="Gamble T."/>
            <person name="Ode P.J."/>
            <person name="Paul R."/>
            <person name="Zaspel J.M."/>
        </authorList>
    </citation>
    <scope>NUCLEOTIDE SEQUENCE [LARGE SCALE GENOMIC DNA]</scope>
    <source>
        <strain evidence="3">CgM1</strain>
    </source>
</reference>
<dbReference type="AlphaFoldDB" id="A0AAV7HV11"/>
<evidence type="ECO:0000313" key="3">
    <source>
        <dbReference type="EMBL" id="KAH0534588.1"/>
    </source>
</evidence>
<sequence length="198" mass="22367">MKLKNRDKPRRCIVLSGQSFFIAFLRTKLLPILYPTIFLSLLTDNIAFECTLEKNIVVFNFLPGSSGSWMDGEKYFYFQLQVLYKTMTFHRTPKPKASVDCSDTDPNAPSHLQPLYVVTLPLTNYQENMAQTGVLPATSTVLVKKNRVFQYSNHGASPQAKQFEGRRPERDAEGLSAGTIRGFSAPSCRNNPPRIDII</sequence>
<keyword evidence="2" id="KW-0812">Transmembrane</keyword>
<dbReference type="EMBL" id="JAHXZJ010002982">
    <property type="protein sequence ID" value="KAH0534588.1"/>
    <property type="molecule type" value="Genomic_DNA"/>
</dbReference>
<keyword evidence="4" id="KW-1185">Reference proteome</keyword>
<evidence type="ECO:0000256" key="2">
    <source>
        <dbReference type="SAM" id="Phobius"/>
    </source>
</evidence>
<keyword evidence="2" id="KW-0472">Membrane</keyword>
<feature type="region of interest" description="Disordered" evidence="1">
    <location>
        <begin position="179"/>
        <end position="198"/>
    </location>
</feature>
<gene>
    <name evidence="3" type="ORF">KQX54_005583</name>
</gene>
<dbReference type="Proteomes" id="UP000826195">
    <property type="component" value="Unassembled WGS sequence"/>
</dbReference>
<name>A0AAV7HV11_COTGL</name>
<organism evidence="3 4">
    <name type="scientific">Cotesia glomerata</name>
    <name type="common">Lepidopteran parasitic wasp</name>
    <name type="synonym">Apanteles glomeratus</name>
    <dbReference type="NCBI Taxonomy" id="32391"/>
    <lineage>
        <taxon>Eukaryota</taxon>
        <taxon>Metazoa</taxon>
        <taxon>Ecdysozoa</taxon>
        <taxon>Arthropoda</taxon>
        <taxon>Hexapoda</taxon>
        <taxon>Insecta</taxon>
        <taxon>Pterygota</taxon>
        <taxon>Neoptera</taxon>
        <taxon>Endopterygota</taxon>
        <taxon>Hymenoptera</taxon>
        <taxon>Apocrita</taxon>
        <taxon>Ichneumonoidea</taxon>
        <taxon>Braconidae</taxon>
        <taxon>Microgastrinae</taxon>
        <taxon>Cotesia</taxon>
    </lineage>
</organism>
<comment type="caution">
    <text evidence="3">The sequence shown here is derived from an EMBL/GenBank/DDBJ whole genome shotgun (WGS) entry which is preliminary data.</text>
</comment>
<feature type="transmembrane region" description="Helical" evidence="2">
    <location>
        <begin position="12"/>
        <end position="34"/>
    </location>
</feature>
<evidence type="ECO:0000256" key="1">
    <source>
        <dbReference type="SAM" id="MobiDB-lite"/>
    </source>
</evidence>
<accession>A0AAV7HV11</accession>
<evidence type="ECO:0000313" key="4">
    <source>
        <dbReference type="Proteomes" id="UP000826195"/>
    </source>
</evidence>
<protein>
    <submittedName>
        <fullName evidence="3">Uncharacterized protein</fullName>
    </submittedName>
</protein>
<keyword evidence="2" id="KW-1133">Transmembrane helix</keyword>
<proteinExistence type="predicted"/>